<comment type="caution">
    <text evidence="1">The sequence shown here is derived from an EMBL/GenBank/DDBJ whole genome shotgun (WGS) entry which is preliminary data.</text>
</comment>
<proteinExistence type="predicted"/>
<keyword evidence="2" id="KW-1185">Reference proteome</keyword>
<gene>
    <name evidence="1" type="ORF">EV702DRAFT_1201354</name>
</gene>
<organism evidence="1 2">
    <name type="scientific">Suillus placidus</name>
    <dbReference type="NCBI Taxonomy" id="48579"/>
    <lineage>
        <taxon>Eukaryota</taxon>
        <taxon>Fungi</taxon>
        <taxon>Dikarya</taxon>
        <taxon>Basidiomycota</taxon>
        <taxon>Agaricomycotina</taxon>
        <taxon>Agaricomycetes</taxon>
        <taxon>Agaricomycetidae</taxon>
        <taxon>Boletales</taxon>
        <taxon>Suillineae</taxon>
        <taxon>Suillaceae</taxon>
        <taxon>Suillus</taxon>
    </lineage>
</organism>
<evidence type="ECO:0000313" key="2">
    <source>
        <dbReference type="Proteomes" id="UP000714275"/>
    </source>
</evidence>
<dbReference type="Proteomes" id="UP000714275">
    <property type="component" value="Unassembled WGS sequence"/>
</dbReference>
<dbReference type="EMBL" id="JABBWD010000051">
    <property type="protein sequence ID" value="KAG1772882.1"/>
    <property type="molecule type" value="Genomic_DNA"/>
</dbReference>
<dbReference type="OrthoDB" id="2693411at2759"/>
<protein>
    <submittedName>
        <fullName evidence="1">Uncharacterized protein</fullName>
    </submittedName>
</protein>
<reference evidence="1" key="1">
    <citation type="journal article" date="2020" name="New Phytol.">
        <title>Comparative genomics reveals dynamic genome evolution in host specialist ectomycorrhizal fungi.</title>
        <authorList>
            <person name="Lofgren L.A."/>
            <person name="Nguyen N.H."/>
            <person name="Vilgalys R."/>
            <person name="Ruytinx J."/>
            <person name="Liao H.L."/>
            <person name="Branco S."/>
            <person name="Kuo A."/>
            <person name="LaButti K."/>
            <person name="Lipzen A."/>
            <person name="Andreopoulos W."/>
            <person name="Pangilinan J."/>
            <person name="Riley R."/>
            <person name="Hundley H."/>
            <person name="Na H."/>
            <person name="Barry K."/>
            <person name="Grigoriev I.V."/>
            <person name="Stajich J.E."/>
            <person name="Kennedy P.G."/>
        </authorList>
    </citation>
    <scope>NUCLEOTIDE SEQUENCE</scope>
    <source>
        <strain evidence="1">DOB743</strain>
    </source>
</reference>
<evidence type="ECO:0000313" key="1">
    <source>
        <dbReference type="EMBL" id="KAG1772882.1"/>
    </source>
</evidence>
<dbReference type="AlphaFoldDB" id="A0A9P7CYE2"/>
<name>A0A9P7CYE2_9AGAM</name>
<sequence>MPAARWTTKEQTEWLQECLPQYMSEHLKDKDYSHFWPVVIAEWFKQFPDIPTDSLLVEQNIAVGEAKKKRKQLQTWFHWRANASKKNHSLKKESTVFDDALLPRRQAKSEAEIYADIYYDECIKPLVKAEEEAWNVTSGKCITLSRKFSKELLEDEDEEVKSQIREIYEQQWKTHKKTAKTIF</sequence>
<accession>A0A9P7CYE2</accession>